<dbReference type="Gene3D" id="1.20.1720.10">
    <property type="entry name" value="Multidrug resistance protein D"/>
    <property type="match status" value="1"/>
</dbReference>
<keyword evidence="7 8" id="KW-0472">Membrane</keyword>
<feature type="transmembrane region" description="Helical" evidence="8">
    <location>
        <begin position="145"/>
        <end position="166"/>
    </location>
</feature>
<keyword evidence="11" id="KW-1185">Reference proteome</keyword>
<dbReference type="Proteomes" id="UP000298438">
    <property type="component" value="Unassembled WGS sequence"/>
</dbReference>
<keyword evidence="6 8" id="KW-1133">Transmembrane helix</keyword>
<dbReference type="AlphaFoldDB" id="A0A4Y9S8S8"/>
<dbReference type="PANTHER" id="PTHR42718">
    <property type="entry name" value="MAJOR FACILITATOR SUPERFAMILY MULTIDRUG TRANSPORTER MFSC"/>
    <property type="match status" value="1"/>
</dbReference>
<keyword evidence="4" id="KW-1003">Cell membrane</keyword>
<feature type="transmembrane region" description="Helical" evidence="8">
    <location>
        <begin position="56"/>
        <end position="78"/>
    </location>
</feature>
<dbReference type="InterPro" id="IPR036259">
    <property type="entry name" value="MFS_trans_sf"/>
</dbReference>
<feature type="transmembrane region" description="Helical" evidence="8">
    <location>
        <begin position="405"/>
        <end position="426"/>
    </location>
</feature>
<dbReference type="Pfam" id="PF07690">
    <property type="entry name" value="MFS_1"/>
    <property type="match status" value="1"/>
</dbReference>
<dbReference type="InterPro" id="IPR004638">
    <property type="entry name" value="EmrB-like"/>
</dbReference>
<feature type="transmembrane region" description="Helical" evidence="8">
    <location>
        <begin position="203"/>
        <end position="224"/>
    </location>
</feature>
<dbReference type="PANTHER" id="PTHR42718:SF9">
    <property type="entry name" value="MAJOR FACILITATOR SUPERFAMILY MULTIDRUG TRANSPORTER MFSC"/>
    <property type="match status" value="1"/>
</dbReference>
<sequence length="519" mass="55586">MSSAATTAGAPAAPVNRTMITLSIMLATIIQALDGTIANVALPHMQGSLSASQDQITWVLTSFIVAAAIATPLTGWLCDRFGQKRVFLASIAGFTLASVLCGMAMSLSQIVGARLLQGLFGAALVPLSQAVLLDINPREKHGSAMAVWGMGVMIGPILGPTLGGWLTDSYSWRWVFLINVPVGALAFYGIWRYIRNDTPQRGMRFDVFGFATLSLAIGALQMLLDRGEQNDWFASTETWIEAVLLAISLAYFIAHTALKPAGESFFDYRLLKNSNYVTGLLFIFIVGMVLFATRALTPSMLQGLLGYPAMLAGLVTAPSGLGTMVAMLVVGKLTGKIDTRLLLAAGFSITAFSLWQMSQFSLDLLQSQVVWSGVVQGIGLGFVFVPLSAATFATLDPHMRAQGTAIYSLIRNIGSSIGIALVQTLLVRNTQIAHSSLVAHINPANPALQNPQTSQLLNLNVPEGWAALNGEITRQAAMIAYVDDFYLMMICTALVLPLLILIRPPRRNAPVAVDHAAME</sequence>
<evidence type="ECO:0000256" key="5">
    <source>
        <dbReference type="ARBA" id="ARBA00022692"/>
    </source>
</evidence>
<evidence type="ECO:0000313" key="10">
    <source>
        <dbReference type="EMBL" id="TFW16504.1"/>
    </source>
</evidence>
<comment type="similarity">
    <text evidence="2">Belongs to the major facilitator superfamily. EmrB family.</text>
</comment>
<evidence type="ECO:0000256" key="4">
    <source>
        <dbReference type="ARBA" id="ARBA00022475"/>
    </source>
</evidence>
<evidence type="ECO:0000256" key="8">
    <source>
        <dbReference type="SAM" id="Phobius"/>
    </source>
</evidence>
<comment type="subcellular location">
    <subcellularLocation>
        <location evidence="1">Cell membrane</location>
        <topology evidence="1">Multi-pass membrane protein</topology>
    </subcellularLocation>
</comment>
<evidence type="ECO:0000256" key="3">
    <source>
        <dbReference type="ARBA" id="ARBA00022448"/>
    </source>
</evidence>
<feature type="transmembrane region" description="Helical" evidence="8">
    <location>
        <begin position="239"/>
        <end position="258"/>
    </location>
</feature>
<keyword evidence="3" id="KW-0813">Transport</keyword>
<dbReference type="CDD" id="cd17503">
    <property type="entry name" value="MFS_LmrB_MDR_like"/>
    <property type="match status" value="1"/>
</dbReference>
<feature type="transmembrane region" description="Helical" evidence="8">
    <location>
        <begin position="111"/>
        <end position="133"/>
    </location>
</feature>
<dbReference type="GO" id="GO:0005886">
    <property type="term" value="C:plasma membrane"/>
    <property type="evidence" value="ECO:0007669"/>
    <property type="project" value="UniProtKB-SubCell"/>
</dbReference>
<accession>A0A4Y9S8S8</accession>
<dbReference type="PROSITE" id="PS50850">
    <property type="entry name" value="MFS"/>
    <property type="match status" value="1"/>
</dbReference>
<dbReference type="Gene3D" id="1.20.1250.20">
    <property type="entry name" value="MFS general substrate transporter like domains"/>
    <property type="match status" value="1"/>
</dbReference>
<dbReference type="OrthoDB" id="9807274at2"/>
<feature type="transmembrane region" description="Helical" evidence="8">
    <location>
        <begin position="341"/>
        <end position="358"/>
    </location>
</feature>
<dbReference type="InterPro" id="IPR011701">
    <property type="entry name" value="MFS"/>
</dbReference>
<feature type="transmembrane region" description="Helical" evidence="8">
    <location>
        <begin position="85"/>
        <end position="105"/>
    </location>
</feature>
<evidence type="ECO:0000259" key="9">
    <source>
        <dbReference type="PROSITE" id="PS50850"/>
    </source>
</evidence>
<protein>
    <submittedName>
        <fullName evidence="10">DHA2 family efflux MFS transporter permease subunit</fullName>
    </submittedName>
</protein>
<gene>
    <name evidence="10" type="ORF">E4L96_16275</name>
</gene>
<comment type="caution">
    <text evidence="10">The sequence shown here is derived from an EMBL/GenBank/DDBJ whole genome shotgun (WGS) entry which is preliminary data.</text>
</comment>
<feature type="transmembrane region" description="Helical" evidence="8">
    <location>
        <begin position="309"/>
        <end position="329"/>
    </location>
</feature>
<organism evidence="10 11">
    <name type="scientific">Zemynaea arenosa</name>
    <dbReference type="NCBI Taxonomy" id="2561931"/>
    <lineage>
        <taxon>Bacteria</taxon>
        <taxon>Pseudomonadati</taxon>
        <taxon>Pseudomonadota</taxon>
        <taxon>Betaproteobacteria</taxon>
        <taxon>Burkholderiales</taxon>
        <taxon>Oxalobacteraceae</taxon>
        <taxon>Telluria group</taxon>
        <taxon>Zemynaea</taxon>
    </lineage>
</organism>
<feature type="transmembrane region" description="Helical" evidence="8">
    <location>
        <begin position="485"/>
        <end position="502"/>
    </location>
</feature>
<dbReference type="GO" id="GO:0022857">
    <property type="term" value="F:transmembrane transporter activity"/>
    <property type="evidence" value="ECO:0007669"/>
    <property type="project" value="InterPro"/>
</dbReference>
<dbReference type="NCBIfam" id="TIGR00711">
    <property type="entry name" value="efflux_EmrB"/>
    <property type="match status" value="1"/>
</dbReference>
<dbReference type="EMBL" id="SPVF01000210">
    <property type="protein sequence ID" value="TFW16504.1"/>
    <property type="molecule type" value="Genomic_DNA"/>
</dbReference>
<reference evidence="10 11" key="1">
    <citation type="submission" date="2019-03" db="EMBL/GenBank/DDBJ databases">
        <title>Draft Genome Sequence of Massilia arenosa sp. nov., a Novel Massilia Species Isolated from a Sandy-loam Maize Soil.</title>
        <authorList>
            <person name="Raths R."/>
            <person name="Peta V."/>
            <person name="Bucking H."/>
        </authorList>
    </citation>
    <scope>NUCLEOTIDE SEQUENCE [LARGE SCALE GENOMIC DNA]</scope>
    <source>
        <strain evidence="10 11">MC02</strain>
    </source>
</reference>
<feature type="transmembrane region" description="Helical" evidence="8">
    <location>
        <begin position="370"/>
        <end position="393"/>
    </location>
</feature>
<feature type="domain" description="Major facilitator superfamily (MFS) profile" evidence="9">
    <location>
        <begin position="20"/>
        <end position="507"/>
    </location>
</feature>
<evidence type="ECO:0000256" key="7">
    <source>
        <dbReference type="ARBA" id="ARBA00023136"/>
    </source>
</evidence>
<dbReference type="InterPro" id="IPR020846">
    <property type="entry name" value="MFS_dom"/>
</dbReference>
<dbReference type="SUPFAM" id="SSF103473">
    <property type="entry name" value="MFS general substrate transporter"/>
    <property type="match status" value="1"/>
</dbReference>
<evidence type="ECO:0000313" key="11">
    <source>
        <dbReference type="Proteomes" id="UP000298438"/>
    </source>
</evidence>
<proteinExistence type="inferred from homology"/>
<keyword evidence="5 8" id="KW-0812">Transmembrane</keyword>
<evidence type="ECO:0000256" key="6">
    <source>
        <dbReference type="ARBA" id="ARBA00022989"/>
    </source>
</evidence>
<feature type="transmembrane region" description="Helical" evidence="8">
    <location>
        <begin position="172"/>
        <end position="191"/>
    </location>
</feature>
<evidence type="ECO:0000256" key="2">
    <source>
        <dbReference type="ARBA" id="ARBA00008537"/>
    </source>
</evidence>
<evidence type="ECO:0000256" key="1">
    <source>
        <dbReference type="ARBA" id="ARBA00004651"/>
    </source>
</evidence>
<feature type="transmembrane region" description="Helical" evidence="8">
    <location>
        <begin position="279"/>
        <end position="297"/>
    </location>
</feature>
<name>A0A4Y9S8S8_9BURK</name>